<reference evidence="1" key="1">
    <citation type="submission" date="2023-04" db="EMBL/GenBank/DDBJ databases">
        <title>Ambrosiozyma monospora NBRC 10751.</title>
        <authorList>
            <person name="Ichikawa N."/>
            <person name="Sato H."/>
            <person name="Tonouchi N."/>
        </authorList>
    </citation>
    <scope>NUCLEOTIDE SEQUENCE</scope>
    <source>
        <strain evidence="1">NBRC 10751</strain>
    </source>
</reference>
<comment type="caution">
    <text evidence="1">The sequence shown here is derived from an EMBL/GenBank/DDBJ whole genome shotgun (WGS) entry which is preliminary data.</text>
</comment>
<name>A0ACB5TYS7_AMBMO</name>
<gene>
    <name evidence="1" type="ORF">Amon02_001040500</name>
</gene>
<accession>A0ACB5TYS7</accession>
<proteinExistence type="predicted"/>
<dbReference type="EMBL" id="BSXS01010378">
    <property type="protein sequence ID" value="GME98101.1"/>
    <property type="molecule type" value="Genomic_DNA"/>
</dbReference>
<organism evidence="1 2">
    <name type="scientific">Ambrosiozyma monospora</name>
    <name type="common">Yeast</name>
    <name type="synonym">Endomycopsis monosporus</name>
    <dbReference type="NCBI Taxonomy" id="43982"/>
    <lineage>
        <taxon>Eukaryota</taxon>
        <taxon>Fungi</taxon>
        <taxon>Dikarya</taxon>
        <taxon>Ascomycota</taxon>
        <taxon>Saccharomycotina</taxon>
        <taxon>Pichiomycetes</taxon>
        <taxon>Pichiales</taxon>
        <taxon>Pichiaceae</taxon>
        <taxon>Ambrosiozyma</taxon>
    </lineage>
</organism>
<dbReference type="Proteomes" id="UP001165064">
    <property type="component" value="Unassembled WGS sequence"/>
</dbReference>
<evidence type="ECO:0000313" key="1">
    <source>
        <dbReference type="EMBL" id="GME98101.1"/>
    </source>
</evidence>
<sequence>MDKFSSATGTMDINFASACSTQGSNGLLKCDEIAEDIKTCQGLGKKIFLSLGGAVGSYGFASDSDAEGFAGTLWNYFGAGSDVSSSDRPFGDSIVDGFDFDIEVGSDTGYAALTTELREYYNKDSSKQYYISAAPQCVYPDKYLGDMLSNAYVDYAFVQFYNNYCSIDANLNWDTWADYAANTSPNKNIKIFLGLPGSQSSAGSGYADLSTIKSAVNGAIAAKNSNFGGIMLWDASSSYANDGFMPGLAEILGSSGSSESSVSSSGVISENYSSSSSSTYSEPCHSQSSEDYIISSSSFSTDISTTISSNIFNL</sequence>
<keyword evidence="2" id="KW-1185">Reference proteome</keyword>
<evidence type="ECO:0000313" key="2">
    <source>
        <dbReference type="Proteomes" id="UP001165064"/>
    </source>
</evidence>
<protein>
    <submittedName>
        <fullName evidence="1">Unnamed protein product</fullName>
    </submittedName>
</protein>